<dbReference type="OrthoDB" id="1046782at2759"/>
<organism evidence="3 4">
    <name type="scientific">Byssothecium circinans</name>
    <dbReference type="NCBI Taxonomy" id="147558"/>
    <lineage>
        <taxon>Eukaryota</taxon>
        <taxon>Fungi</taxon>
        <taxon>Dikarya</taxon>
        <taxon>Ascomycota</taxon>
        <taxon>Pezizomycotina</taxon>
        <taxon>Dothideomycetes</taxon>
        <taxon>Pleosporomycetidae</taxon>
        <taxon>Pleosporales</taxon>
        <taxon>Massarineae</taxon>
        <taxon>Massarinaceae</taxon>
        <taxon>Byssothecium</taxon>
    </lineage>
</organism>
<reference evidence="3" key="1">
    <citation type="journal article" date="2020" name="Stud. Mycol.">
        <title>101 Dothideomycetes genomes: a test case for predicting lifestyles and emergence of pathogens.</title>
        <authorList>
            <person name="Haridas S."/>
            <person name="Albert R."/>
            <person name="Binder M."/>
            <person name="Bloem J."/>
            <person name="Labutti K."/>
            <person name="Salamov A."/>
            <person name="Andreopoulos B."/>
            <person name="Baker S."/>
            <person name="Barry K."/>
            <person name="Bills G."/>
            <person name="Bluhm B."/>
            <person name="Cannon C."/>
            <person name="Castanera R."/>
            <person name="Culley D."/>
            <person name="Daum C."/>
            <person name="Ezra D."/>
            <person name="Gonzalez J."/>
            <person name="Henrissat B."/>
            <person name="Kuo A."/>
            <person name="Liang C."/>
            <person name="Lipzen A."/>
            <person name="Lutzoni F."/>
            <person name="Magnuson J."/>
            <person name="Mondo S."/>
            <person name="Nolan M."/>
            <person name="Ohm R."/>
            <person name="Pangilinan J."/>
            <person name="Park H.-J."/>
            <person name="Ramirez L."/>
            <person name="Alfaro M."/>
            <person name="Sun H."/>
            <person name="Tritt A."/>
            <person name="Yoshinaga Y."/>
            <person name="Zwiers L.-H."/>
            <person name="Turgeon B."/>
            <person name="Goodwin S."/>
            <person name="Spatafora J."/>
            <person name="Crous P."/>
            <person name="Grigoriev I."/>
        </authorList>
    </citation>
    <scope>NUCLEOTIDE SEQUENCE</scope>
    <source>
        <strain evidence="3">CBS 675.92</strain>
    </source>
</reference>
<feature type="chain" id="PRO_5025346092" evidence="1">
    <location>
        <begin position="20"/>
        <end position="578"/>
    </location>
</feature>
<evidence type="ECO:0000313" key="3">
    <source>
        <dbReference type="EMBL" id="KAF1950164.1"/>
    </source>
</evidence>
<proteinExistence type="predicted"/>
<dbReference type="SUPFAM" id="SSF51126">
    <property type="entry name" value="Pectin lyase-like"/>
    <property type="match status" value="2"/>
</dbReference>
<dbReference type="Proteomes" id="UP000800035">
    <property type="component" value="Unassembled WGS sequence"/>
</dbReference>
<evidence type="ECO:0000256" key="1">
    <source>
        <dbReference type="SAM" id="SignalP"/>
    </source>
</evidence>
<dbReference type="InterPro" id="IPR024535">
    <property type="entry name" value="RHGA/B-epi-like_pectate_lyase"/>
</dbReference>
<dbReference type="InterPro" id="IPR012334">
    <property type="entry name" value="Pectin_lyas_fold"/>
</dbReference>
<keyword evidence="4" id="KW-1185">Reference proteome</keyword>
<evidence type="ECO:0000259" key="2">
    <source>
        <dbReference type="Pfam" id="PF12708"/>
    </source>
</evidence>
<dbReference type="AlphaFoldDB" id="A0A6A5TD88"/>
<keyword evidence="3" id="KW-0456">Lyase</keyword>
<protein>
    <submittedName>
        <fullName evidence="3">Pectin lyase-like protein</fullName>
    </submittedName>
</protein>
<dbReference type="InterPro" id="IPR011050">
    <property type="entry name" value="Pectin_lyase_fold/virulence"/>
</dbReference>
<accession>A0A6A5TD88</accession>
<keyword evidence="1" id="KW-0732">Signal</keyword>
<dbReference type="Gene3D" id="2.160.20.10">
    <property type="entry name" value="Single-stranded right-handed beta-helix, Pectin lyase-like"/>
    <property type="match status" value="3"/>
</dbReference>
<evidence type="ECO:0000313" key="4">
    <source>
        <dbReference type="Proteomes" id="UP000800035"/>
    </source>
</evidence>
<dbReference type="PANTHER" id="PTHR33928">
    <property type="entry name" value="POLYGALACTURONASE QRT3"/>
    <property type="match status" value="1"/>
</dbReference>
<name>A0A6A5TD88_9PLEO</name>
<feature type="signal peptide" evidence="1">
    <location>
        <begin position="1"/>
        <end position="19"/>
    </location>
</feature>
<feature type="domain" description="Rhamnogalacturonase A/B/Epimerase-like pectate lyase" evidence="2">
    <location>
        <begin position="410"/>
        <end position="485"/>
    </location>
</feature>
<dbReference type="GO" id="GO:0016829">
    <property type="term" value="F:lyase activity"/>
    <property type="evidence" value="ECO:0007669"/>
    <property type="project" value="UniProtKB-KW"/>
</dbReference>
<sequence>MWFLLTNLAFALVASCAAASPKSNDGYISKDPFHKNAECAPLAPGNSPPSQYWLEGIEHNGQSSYLKGSLKASYTVFRHVVKDFGADNTGKTDATAAIQKAITNGAGNTDRASGTLGHTSQPAFVYLPSGTYLISKTLQLYVCTIIIGDPTNPPVLKAAATFTGNAMVNGRDPKHPSLGMFYAGMWNIVFDTTSVASSKGFAAVDWTVSQATQINNLRFQMPRGSNHTGVTCQNTFYSNLIVNDLVFEGGAYGINFPNGIQWAMKNITVRGTKVGIKTTGAHIIVQNSDFRDCTIAIDATAAQASFTVLDSTATNVDTFLLAADAKGVSTNNLILENIKNAGKTVVVGSSTVVQGNVVGQWSTGAQASYQNGKILSNPRPAPLLVNDKYFTMQQPTYEEYPLASFLNIKSVPDLAVHGDGTTDDTKNINAILQQYAGCKIIYFPAGTYIVSDTILIPPGSRITGDAWASTISAIGKTFADAKNLVAMVKVGERGSVGVAQISDLLLTTADILPGWRGALVEATQGTWMIGTSMEYHVLYHYNFQGAANVFTALQQTEMPYWQGVVPGTLAPWPWTQTR</sequence>
<feature type="domain" description="Rhamnogalacturonase A/B/Epimerase-like pectate lyase" evidence="2">
    <location>
        <begin position="81"/>
        <end position="298"/>
    </location>
</feature>
<dbReference type="Pfam" id="PF12708">
    <property type="entry name" value="Pect-lyase_RHGA_epim"/>
    <property type="match status" value="2"/>
</dbReference>
<gene>
    <name evidence="3" type="ORF">CC80DRAFT_598386</name>
</gene>
<dbReference type="EMBL" id="ML977028">
    <property type="protein sequence ID" value="KAF1950164.1"/>
    <property type="molecule type" value="Genomic_DNA"/>
</dbReference>
<dbReference type="PANTHER" id="PTHR33928:SF2">
    <property type="entry name" value="PECTATE LYASE SUPERFAMILY PROTEIN DOMAIN-CONTAINING PROTEIN-RELATED"/>
    <property type="match status" value="1"/>
</dbReference>
<dbReference type="GO" id="GO:0004650">
    <property type="term" value="F:polygalacturonase activity"/>
    <property type="evidence" value="ECO:0007669"/>
    <property type="project" value="InterPro"/>
</dbReference>
<dbReference type="InterPro" id="IPR039279">
    <property type="entry name" value="QRT3-like"/>
</dbReference>